<gene>
    <name evidence="1" type="ORF">D2U88_19245</name>
</gene>
<sequence>MKGSRVRAPARSLETISNHIKTLQSIDLQGFLFLGHTKLATTQIYTKVLDKKVSDDFNRL</sequence>
<dbReference type="Proteomes" id="UP000284189">
    <property type="component" value="Unassembled WGS sequence"/>
</dbReference>
<evidence type="ECO:0000313" key="1">
    <source>
        <dbReference type="EMBL" id="RIV67656.1"/>
    </source>
</evidence>
<protein>
    <submittedName>
        <fullName evidence="1">Uncharacterized protein</fullName>
    </submittedName>
</protein>
<proteinExistence type="predicted"/>
<reference evidence="1 2" key="1">
    <citation type="submission" date="2018-08" db="EMBL/GenBank/DDBJ databases">
        <title>Proposal of Muricauda 72 sp.nov. and Muricauda NH166 sp.nov., isolated from seawater.</title>
        <authorList>
            <person name="Cheng H."/>
            <person name="Wu Y.-H."/>
            <person name="Guo L.-L."/>
            <person name="Xu X.-W."/>
        </authorList>
    </citation>
    <scope>NUCLEOTIDE SEQUENCE [LARGE SCALE GENOMIC DNA]</scope>
    <source>
        <strain evidence="1 2">NH166</strain>
    </source>
</reference>
<comment type="caution">
    <text evidence="1">The sequence shown here is derived from an EMBL/GenBank/DDBJ whole genome shotgun (WGS) entry which is preliminary data.</text>
</comment>
<organism evidence="1 2">
    <name type="scientific">Flagellimonas aequoris</name>
    <dbReference type="NCBI Taxonomy" id="2306997"/>
    <lineage>
        <taxon>Bacteria</taxon>
        <taxon>Pseudomonadati</taxon>
        <taxon>Bacteroidota</taxon>
        <taxon>Flavobacteriia</taxon>
        <taxon>Flavobacteriales</taxon>
        <taxon>Flavobacteriaceae</taxon>
        <taxon>Flagellimonas</taxon>
    </lineage>
</organism>
<dbReference type="AlphaFoldDB" id="A0A418N2X7"/>
<evidence type="ECO:0000313" key="2">
    <source>
        <dbReference type="Proteomes" id="UP000284189"/>
    </source>
</evidence>
<accession>A0A418N2X7</accession>
<dbReference type="EMBL" id="QXFJ01000031">
    <property type="protein sequence ID" value="RIV67656.1"/>
    <property type="molecule type" value="Genomic_DNA"/>
</dbReference>
<name>A0A418N2X7_9FLAO</name>